<dbReference type="AlphaFoldDB" id="A0ABD1H4V0"/>
<comment type="caution">
    <text evidence="2">The sequence shown here is derived from an EMBL/GenBank/DDBJ whole genome shotgun (WGS) entry which is preliminary data.</text>
</comment>
<protein>
    <submittedName>
        <fullName evidence="2">2-oxoglutarate-dependent dioxygenase AOP1</fullName>
    </submittedName>
</protein>
<keyword evidence="2" id="KW-0223">Dioxygenase</keyword>
<gene>
    <name evidence="2" type="ORF">AAHA92_19299</name>
</gene>
<dbReference type="GO" id="GO:0051213">
    <property type="term" value="F:dioxygenase activity"/>
    <property type="evidence" value="ECO:0007669"/>
    <property type="project" value="UniProtKB-KW"/>
</dbReference>
<accession>A0ABD1H4V0</accession>
<dbReference type="InterPro" id="IPR044861">
    <property type="entry name" value="IPNS-like_FE2OG_OXY"/>
</dbReference>
<evidence type="ECO:0000313" key="2">
    <source>
        <dbReference type="EMBL" id="KAL1551452.1"/>
    </source>
</evidence>
<reference evidence="2 3" key="1">
    <citation type="submission" date="2024-06" db="EMBL/GenBank/DDBJ databases">
        <title>A chromosome level genome sequence of Diviner's sage (Salvia divinorum).</title>
        <authorList>
            <person name="Ford S.A."/>
            <person name="Ro D.-K."/>
            <person name="Ness R.W."/>
            <person name="Phillips M.A."/>
        </authorList>
    </citation>
    <scope>NUCLEOTIDE SEQUENCE [LARGE SCALE GENOMIC DNA]</scope>
    <source>
        <strain evidence="2">SAF-2024a</strain>
        <tissue evidence="2">Leaf</tissue>
    </source>
</reference>
<dbReference type="EMBL" id="JBEAFC010000007">
    <property type="protein sequence ID" value="KAL1551452.1"/>
    <property type="molecule type" value="Genomic_DNA"/>
</dbReference>
<dbReference type="Pfam" id="PF03171">
    <property type="entry name" value="2OG-FeII_Oxy"/>
    <property type="match status" value="1"/>
</dbReference>
<keyword evidence="3" id="KW-1185">Reference proteome</keyword>
<organism evidence="2 3">
    <name type="scientific">Salvia divinorum</name>
    <name type="common">Maria pastora</name>
    <name type="synonym">Diviner's sage</name>
    <dbReference type="NCBI Taxonomy" id="28513"/>
    <lineage>
        <taxon>Eukaryota</taxon>
        <taxon>Viridiplantae</taxon>
        <taxon>Streptophyta</taxon>
        <taxon>Embryophyta</taxon>
        <taxon>Tracheophyta</taxon>
        <taxon>Spermatophyta</taxon>
        <taxon>Magnoliopsida</taxon>
        <taxon>eudicotyledons</taxon>
        <taxon>Gunneridae</taxon>
        <taxon>Pentapetalae</taxon>
        <taxon>asterids</taxon>
        <taxon>lamiids</taxon>
        <taxon>Lamiales</taxon>
        <taxon>Lamiaceae</taxon>
        <taxon>Nepetoideae</taxon>
        <taxon>Mentheae</taxon>
        <taxon>Salviinae</taxon>
        <taxon>Salvia</taxon>
        <taxon>Salvia subgen. Calosphace</taxon>
    </lineage>
</organism>
<feature type="domain" description="Isopenicillin N synthase-like Fe(2+) 2OG dioxygenase" evidence="1">
    <location>
        <begin position="2"/>
        <end position="36"/>
    </location>
</feature>
<proteinExistence type="predicted"/>
<dbReference type="SUPFAM" id="SSF51197">
    <property type="entry name" value="Clavaminate synthase-like"/>
    <property type="match status" value="1"/>
</dbReference>
<evidence type="ECO:0000313" key="3">
    <source>
        <dbReference type="Proteomes" id="UP001567538"/>
    </source>
</evidence>
<dbReference type="Gene3D" id="2.60.120.330">
    <property type="entry name" value="B-lactam Antibiotic, Isopenicillin N Synthase, Chain"/>
    <property type="match status" value="1"/>
</dbReference>
<name>A0ABD1H4V0_SALDI</name>
<keyword evidence="2" id="KW-0560">Oxidoreductase</keyword>
<dbReference type="InterPro" id="IPR027443">
    <property type="entry name" value="IPNS-like_sf"/>
</dbReference>
<evidence type="ECO:0000259" key="1">
    <source>
        <dbReference type="Pfam" id="PF03171"/>
    </source>
</evidence>
<dbReference type="Proteomes" id="UP001567538">
    <property type="component" value="Unassembled WGS sequence"/>
</dbReference>
<sequence length="90" mass="10327">MIGDSLYSWTNGRLHAPYHKVMMRGDEARYSIGLFSVPKPGYIIKAPEEMVDEEHPLLVKPYDHHHFLQFFYTQAAHKSSVAALKEHCGV</sequence>